<reference evidence="3" key="1">
    <citation type="journal article" date="2019" name="Int. J. Syst. Evol. Microbiol.">
        <title>The Global Catalogue of Microorganisms (GCM) 10K type strain sequencing project: providing services to taxonomists for standard genome sequencing and annotation.</title>
        <authorList>
            <consortium name="The Broad Institute Genomics Platform"/>
            <consortium name="The Broad Institute Genome Sequencing Center for Infectious Disease"/>
            <person name="Wu L."/>
            <person name="Ma J."/>
        </authorList>
    </citation>
    <scope>NUCLEOTIDE SEQUENCE [LARGE SCALE GENOMIC DNA]</scope>
    <source>
        <strain evidence="3">KCTC 52640</strain>
    </source>
</reference>
<dbReference type="SUPFAM" id="SSF51338">
    <property type="entry name" value="Composite domain of metallo-dependent hydrolases"/>
    <property type="match status" value="1"/>
</dbReference>
<dbReference type="PANTHER" id="PTHR22642">
    <property type="entry name" value="IMIDAZOLONEPROPIONASE"/>
    <property type="match status" value="1"/>
</dbReference>
<sequence>MSWLEIVSCTVFSARRIVTMNPSQPQATHVAVRDGRILGVGTLASLDLGDDYVLDDRFADRVMMPGFVEGHSHALEGVLWEYCHVGYFDRMDPDGTVWSGLTTVAAVQERLKTYRVGLGEAVPLVAWGFDPIYFSERRLTRFDLDRIDRERPIVVLHASLHMMTVNTAMLERSGLDRQTDIEGILLGDDGTPNGELREMAAMYGVFDALEMDIFAQGSGVKALERYARMARRTGVTTLTDLYNPLSDKGLETMQRVTRDASVPMRLVPALSALTYAADEGVERVLRCRERNHAKLHCGLVKLMTDGSIQGYTARIKWPGYHDGSPNGLWNAAPETLIDLVHRYHQAGLQLHIHTNGDEAVELMLDAIESALELWPRPDHRHVLQHCQIIDHAQMRRAQRLGIGLNMFANHIYYWGDIHFERTLGAERCQRLEPLASADRLGIPIAAHCDAPVTPLSPLFTAWCTVARRTPSGRVLGQHEGLSVERALRLITLDAAWTLRLDDCVGSLEIGKFADMAVLEEDPYDVGVDALPDIKVVATIVGGDVFCNE</sequence>
<dbReference type="CDD" id="cd01300">
    <property type="entry name" value="YtcJ_like"/>
    <property type="match status" value="1"/>
</dbReference>
<name>A0ABV7ETH1_9GAMM</name>
<dbReference type="Gene3D" id="3.10.310.70">
    <property type="match status" value="1"/>
</dbReference>
<organism evidence="2 3">
    <name type="scientific">Salinisphaera aquimarina</name>
    <dbReference type="NCBI Taxonomy" id="2094031"/>
    <lineage>
        <taxon>Bacteria</taxon>
        <taxon>Pseudomonadati</taxon>
        <taxon>Pseudomonadota</taxon>
        <taxon>Gammaproteobacteria</taxon>
        <taxon>Salinisphaerales</taxon>
        <taxon>Salinisphaeraceae</taxon>
        <taxon>Salinisphaera</taxon>
    </lineage>
</organism>
<dbReference type="PANTHER" id="PTHR22642:SF2">
    <property type="entry name" value="PROTEIN LONG AFTER FAR-RED 3"/>
    <property type="match status" value="1"/>
</dbReference>
<dbReference type="Pfam" id="PF07969">
    <property type="entry name" value="Amidohydro_3"/>
    <property type="match status" value="1"/>
</dbReference>
<accession>A0ABV7ETH1</accession>
<comment type="caution">
    <text evidence="2">The sequence shown here is derived from an EMBL/GenBank/DDBJ whole genome shotgun (WGS) entry which is preliminary data.</text>
</comment>
<dbReference type="Gene3D" id="3.20.20.140">
    <property type="entry name" value="Metal-dependent hydrolases"/>
    <property type="match status" value="1"/>
</dbReference>
<dbReference type="Proteomes" id="UP001595462">
    <property type="component" value="Unassembled WGS sequence"/>
</dbReference>
<dbReference type="SUPFAM" id="SSF51556">
    <property type="entry name" value="Metallo-dependent hydrolases"/>
    <property type="match status" value="1"/>
</dbReference>
<dbReference type="InterPro" id="IPR033932">
    <property type="entry name" value="YtcJ-like"/>
</dbReference>
<feature type="domain" description="Amidohydrolase 3" evidence="1">
    <location>
        <begin position="60"/>
        <end position="544"/>
    </location>
</feature>
<evidence type="ECO:0000259" key="1">
    <source>
        <dbReference type="Pfam" id="PF07969"/>
    </source>
</evidence>
<keyword evidence="3" id="KW-1185">Reference proteome</keyword>
<dbReference type="EMBL" id="JBHRSS010000005">
    <property type="protein sequence ID" value="MFC3104670.1"/>
    <property type="molecule type" value="Genomic_DNA"/>
</dbReference>
<protein>
    <submittedName>
        <fullName evidence="2">Amidohydrolase</fullName>
        <ecNumber evidence="2">3.5.-.-</ecNumber>
    </submittedName>
</protein>
<dbReference type="InterPro" id="IPR032466">
    <property type="entry name" value="Metal_Hydrolase"/>
</dbReference>
<dbReference type="InterPro" id="IPR011059">
    <property type="entry name" value="Metal-dep_hydrolase_composite"/>
</dbReference>
<dbReference type="RefSeq" id="WP_380690044.1">
    <property type="nucleotide sequence ID" value="NZ_JBHRSS010000005.1"/>
</dbReference>
<keyword evidence="2" id="KW-0378">Hydrolase</keyword>
<dbReference type="EC" id="3.5.-.-" evidence="2"/>
<evidence type="ECO:0000313" key="2">
    <source>
        <dbReference type="EMBL" id="MFC3104670.1"/>
    </source>
</evidence>
<dbReference type="Gene3D" id="2.30.40.10">
    <property type="entry name" value="Urease, subunit C, domain 1"/>
    <property type="match status" value="1"/>
</dbReference>
<evidence type="ECO:0000313" key="3">
    <source>
        <dbReference type="Proteomes" id="UP001595462"/>
    </source>
</evidence>
<proteinExistence type="predicted"/>
<dbReference type="InterPro" id="IPR013108">
    <property type="entry name" value="Amidohydro_3"/>
</dbReference>
<gene>
    <name evidence="2" type="ORF">ACFOSU_12325</name>
</gene>
<dbReference type="GO" id="GO:0016787">
    <property type="term" value="F:hydrolase activity"/>
    <property type="evidence" value="ECO:0007669"/>
    <property type="project" value="UniProtKB-KW"/>
</dbReference>